<dbReference type="EMBL" id="RSCE01000005">
    <property type="protein sequence ID" value="RSH82722.1"/>
    <property type="molecule type" value="Genomic_DNA"/>
</dbReference>
<dbReference type="GeneID" id="39592259"/>
<organism evidence="2 3">
    <name type="scientific">Apiotrichum porosum</name>
    <dbReference type="NCBI Taxonomy" id="105984"/>
    <lineage>
        <taxon>Eukaryota</taxon>
        <taxon>Fungi</taxon>
        <taxon>Dikarya</taxon>
        <taxon>Basidiomycota</taxon>
        <taxon>Agaricomycotina</taxon>
        <taxon>Tremellomycetes</taxon>
        <taxon>Trichosporonales</taxon>
        <taxon>Trichosporonaceae</taxon>
        <taxon>Apiotrichum</taxon>
    </lineage>
</organism>
<dbReference type="AlphaFoldDB" id="A0A427XV64"/>
<sequence>MTPQNKAPNLKRPLTDSQPSTPDSGYELHIPEWGPALTIDQCVFTRGGSTIILPRVANVGAKSFSQSDQTENQALWNLFPVETLDPTNRNIDQLEKLEKTAAKETGRFTSNPSMTNTIPKLKAASPSHERHRIYANMLTLDVIMETLWTHGLLKSDRSLDGDHISEGERWSRAIFQNKMIMGASPVRRPRDYPLPAQHPAIRKALNVIEPLKGLVLRLERKLQMAHDVYYSCGDYITAIHEYISILFDLYPWVSSPLIFKNNDAFQFGVAQLESAAWLKLSLTCLKLARITMNGKWYSHALDTANAVINMRFTTYQALSKAHFIAYEAKANLYDFDPLPLSHYSNKHRCRAVSAIDSYIVAQALKLVDASEDEWVHKDSVKTHTCTKHQHRVMELMASGEIPSVSITIPHGLDVSLIIKADFSVNDD</sequence>
<keyword evidence="3" id="KW-1185">Reference proteome</keyword>
<evidence type="ECO:0000313" key="3">
    <source>
        <dbReference type="Proteomes" id="UP000279236"/>
    </source>
</evidence>
<evidence type="ECO:0000256" key="1">
    <source>
        <dbReference type="SAM" id="MobiDB-lite"/>
    </source>
</evidence>
<dbReference type="Proteomes" id="UP000279236">
    <property type="component" value="Unassembled WGS sequence"/>
</dbReference>
<evidence type="ECO:0000313" key="2">
    <source>
        <dbReference type="EMBL" id="RSH82722.1"/>
    </source>
</evidence>
<dbReference type="OrthoDB" id="2335338at2759"/>
<protein>
    <submittedName>
        <fullName evidence="2">Uncharacterized protein</fullName>
    </submittedName>
</protein>
<dbReference type="RefSeq" id="XP_028476954.1">
    <property type="nucleotide sequence ID" value="XM_028623061.1"/>
</dbReference>
<name>A0A427XV64_9TREE</name>
<feature type="region of interest" description="Disordered" evidence="1">
    <location>
        <begin position="1"/>
        <end position="25"/>
    </location>
</feature>
<proteinExistence type="predicted"/>
<comment type="caution">
    <text evidence="2">The sequence shown here is derived from an EMBL/GenBank/DDBJ whole genome shotgun (WGS) entry which is preliminary data.</text>
</comment>
<accession>A0A427XV64</accession>
<gene>
    <name evidence="2" type="ORF">EHS24_007716</name>
</gene>
<reference evidence="2 3" key="1">
    <citation type="submission" date="2018-11" db="EMBL/GenBank/DDBJ databases">
        <title>Genome sequence of Apiotrichum porosum DSM 27194.</title>
        <authorList>
            <person name="Aliyu H."/>
            <person name="Gorte O."/>
            <person name="Ochsenreither K."/>
        </authorList>
    </citation>
    <scope>NUCLEOTIDE SEQUENCE [LARGE SCALE GENOMIC DNA]</scope>
    <source>
        <strain evidence="2 3">DSM 27194</strain>
    </source>
</reference>